<dbReference type="OrthoDB" id="6339630at2759"/>
<feature type="domain" description="C2H2-type" evidence="2">
    <location>
        <begin position="68"/>
        <end position="90"/>
    </location>
</feature>
<accession>A0A423TNI3</accession>
<dbReference type="PANTHER" id="PTHR22979:SF2">
    <property type="entry name" value="ZINC FINGER PROTEIN 512"/>
    <property type="match status" value="1"/>
</dbReference>
<dbReference type="AlphaFoldDB" id="A0A423TNI3"/>
<evidence type="ECO:0000256" key="1">
    <source>
        <dbReference type="SAM" id="MobiDB-lite"/>
    </source>
</evidence>
<feature type="domain" description="C2H2-type" evidence="2">
    <location>
        <begin position="101"/>
        <end position="123"/>
    </location>
</feature>
<dbReference type="InterPro" id="IPR052274">
    <property type="entry name" value="Krueppel_C2H2_Zn-finger"/>
</dbReference>
<dbReference type="SMART" id="SM00355">
    <property type="entry name" value="ZnF_C2H2"/>
    <property type="match status" value="3"/>
</dbReference>
<feature type="domain" description="C2H2-type" evidence="2">
    <location>
        <begin position="234"/>
        <end position="257"/>
    </location>
</feature>
<feature type="region of interest" description="Disordered" evidence="1">
    <location>
        <begin position="126"/>
        <end position="159"/>
    </location>
</feature>
<dbReference type="SUPFAM" id="SSF57667">
    <property type="entry name" value="beta-beta-alpha zinc fingers"/>
    <property type="match status" value="1"/>
</dbReference>
<comment type="caution">
    <text evidence="3">The sequence shown here is derived from an EMBL/GenBank/DDBJ whole genome shotgun (WGS) entry which is preliminary data.</text>
</comment>
<evidence type="ECO:0000313" key="3">
    <source>
        <dbReference type="EMBL" id="ROT78011.1"/>
    </source>
</evidence>
<keyword evidence="4" id="KW-1185">Reference proteome</keyword>
<dbReference type="InterPro" id="IPR036236">
    <property type="entry name" value="Znf_C2H2_sf"/>
</dbReference>
<sequence>MDGDSGPNEPGPSRNIAGGPHFMSERMDLVPPSRPRDEDDDSEYGVRRSIGCEQLADWNAQLYEKSYVKCPLPNCGIMFHGATQIQNHYVNCTGRCDDAIIECNHCQAIVTADQIQQHLKIMHRLDQSPQPSSDSGSSEVARATGIMERERRPSQKSGVGSSVVVSLSSLQDHHHHCHHQPAIFLHPGAEEEDGRDFQISENCVETKDHHSFKFVNQDQMERQWVHELNASGCATCPVEGCHLTFPSMSGIIQHFQHCLGKSQEPFMCELCSKRTCRLSRVTYPSKVSSYICP</sequence>
<proteinExistence type="predicted"/>
<dbReference type="PANTHER" id="PTHR22979">
    <property type="entry name" value="ZINC FINGER PROTEIN-RELATED"/>
    <property type="match status" value="1"/>
</dbReference>
<evidence type="ECO:0000313" key="4">
    <source>
        <dbReference type="Proteomes" id="UP000283509"/>
    </source>
</evidence>
<dbReference type="InterPro" id="IPR013087">
    <property type="entry name" value="Znf_C2H2_type"/>
</dbReference>
<reference evidence="3 4" key="2">
    <citation type="submission" date="2019-01" db="EMBL/GenBank/DDBJ databases">
        <title>The decoding of complex shrimp genome reveals the adaptation for benthos swimmer, frequently molting mechanism and breeding impact on genome.</title>
        <authorList>
            <person name="Sun Y."/>
            <person name="Gao Y."/>
            <person name="Yu Y."/>
        </authorList>
    </citation>
    <scope>NUCLEOTIDE SEQUENCE [LARGE SCALE GENOMIC DNA]</scope>
    <source>
        <tissue evidence="3">Muscle</tissue>
    </source>
</reference>
<dbReference type="Proteomes" id="UP000283509">
    <property type="component" value="Unassembled WGS sequence"/>
</dbReference>
<gene>
    <name evidence="3" type="ORF">C7M84_003292</name>
</gene>
<protein>
    <recommendedName>
        <fullName evidence="2">C2H2-type domain-containing protein</fullName>
    </recommendedName>
</protein>
<organism evidence="3 4">
    <name type="scientific">Penaeus vannamei</name>
    <name type="common">Whiteleg shrimp</name>
    <name type="synonym">Litopenaeus vannamei</name>
    <dbReference type="NCBI Taxonomy" id="6689"/>
    <lineage>
        <taxon>Eukaryota</taxon>
        <taxon>Metazoa</taxon>
        <taxon>Ecdysozoa</taxon>
        <taxon>Arthropoda</taxon>
        <taxon>Crustacea</taxon>
        <taxon>Multicrustacea</taxon>
        <taxon>Malacostraca</taxon>
        <taxon>Eumalacostraca</taxon>
        <taxon>Eucarida</taxon>
        <taxon>Decapoda</taxon>
        <taxon>Dendrobranchiata</taxon>
        <taxon>Penaeoidea</taxon>
        <taxon>Penaeidae</taxon>
        <taxon>Penaeus</taxon>
    </lineage>
</organism>
<evidence type="ECO:0000259" key="2">
    <source>
        <dbReference type="SMART" id="SM00355"/>
    </source>
</evidence>
<feature type="region of interest" description="Disordered" evidence="1">
    <location>
        <begin position="1"/>
        <end position="44"/>
    </location>
</feature>
<feature type="compositionally biased region" description="Low complexity" evidence="1">
    <location>
        <begin position="127"/>
        <end position="138"/>
    </location>
</feature>
<name>A0A423TNI3_PENVA</name>
<dbReference type="EMBL" id="QCYY01001449">
    <property type="protein sequence ID" value="ROT78011.1"/>
    <property type="molecule type" value="Genomic_DNA"/>
</dbReference>
<reference evidence="3 4" key="1">
    <citation type="submission" date="2018-04" db="EMBL/GenBank/DDBJ databases">
        <authorList>
            <person name="Zhang X."/>
            <person name="Yuan J."/>
            <person name="Li F."/>
            <person name="Xiang J."/>
        </authorList>
    </citation>
    <scope>NUCLEOTIDE SEQUENCE [LARGE SCALE GENOMIC DNA]</scope>
    <source>
        <tissue evidence="3">Muscle</tissue>
    </source>
</reference>